<dbReference type="InParanoid" id="A0A163J6N5"/>
<feature type="domain" description="G-patch" evidence="2">
    <location>
        <begin position="25"/>
        <end position="71"/>
    </location>
</feature>
<dbReference type="STRING" id="4829.A0A163J6N5"/>
<dbReference type="EMBL" id="LT551811">
    <property type="protein sequence ID" value="SAL97483.1"/>
    <property type="molecule type" value="Genomic_DNA"/>
</dbReference>
<dbReference type="OMA" id="ATKWHTV"/>
<dbReference type="SMART" id="SM00443">
    <property type="entry name" value="G_patch"/>
    <property type="match status" value="1"/>
</dbReference>
<sequence length="217" mass="24176">MGLAGEKVKQRISMDPNNLHWSNDTSKFGFRMMAKMGWAPGKGLGVNEDGKQQHVKIKLKDDNLGLGAKKNQTENWLGNTDAFSRLLADLNAQTPTTDDSPATDDDSSDNAKKRKASDDSDDNDGSATDKIDKKKAKKAKKDKKDKKEKKAKKDKKDKSEKKDKKKKDKKDKKEDPVPVVVTPMAMRNAARAKFLKAKRMATQHDPARLNEILGIKA</sequence>
<accession>A0A163J6N5</accession>
<name>A0A163J6N5_ABSGL</name>
<evidence type="ECO:0000313" key="3">
    <source>
        <dbReference type="EMBL" id="SAL97483.1"/>
    </source>
</evidence>
<dbReference type="PROSITE" id="PS50174">
    <property type="entry name" value="G_PATCH"/>
    <property type="match status" value="1"/>
</dbReference>
<dbReference type="PANTHER" id="PTHR23149:SF27">
    <property type="entry name" value="PIN2_TERF1-INTERACTING TELOMERASE INHIBITOR 1"/>
    <property type="match status" value="1"/>
</dbReference>
<evidence type="ECO:0000256" key="1">
    <source>
        <dbReference type="SAM" id="MobiDB-lite"/>
    </source>
</evidence>
<protein>
    <recommendedName>
        <fullName evidence="2">G-patch domain-containing protein</fullName>
    </recommendedName>
</protein>
<dbReference type="GO" id="GO:0005730">
    <property type="term" value="C:nucleolus"/>
    <property type="evidence" value="ECO:0007669"/>
    <property type="project" value="TreeGrafter"/>
</dbReference>
<dbReference type="InterPro" id="IPR000467">
    <property type="entry name" value="G_patch_dom"/>
</dbReference>
<dbReference type="InterPro" id="IPR050656">
    <property type="entry name" value="PINX1"/>
</dbReference>
<proteinExistence type="predicted"/>
<dbReference type="OrthoDB" id="29523at2759"/>
<feature type="region of interest" description="Disordered" evidence="1">
    <location>
        <begin position="93"/>
        <end position="182"/>
    </location>
</feature>
<dbReference type="Pfam" id="PF01585">
    <property type="entry name" value="G-patch"/>
    <property type="match status" value="1"/>
</dbReference>
<dbReference type="GO" id="GO:0003676">
    <property type="term" value="F:nucleic acid binding"/>
    <property type="evidence" value="ECO:0007669"/>
    <property type="project" value="InterPro"/>
</dbReference>
<dbReference type="Proteomes" id="UP000078561">
    <property type="component" value="Unassembled WGS sequence"/>
</dbReference>
<organism evidence="3">
    <name type="scientific">Absidia glauca</name>
    <name type="common">Pin mould</name>
    <dbReference type="NCBI Taxonomy" id="4829"/>
    <lineage>
        <taxon>Eukaryota</taxon>
        <taxon>Fungi</taxon>
        <taxon>Fungi incertae sedis</taxon>
        <taxon>Mucoromycota</taxon>
        <taxon>Mucoromycotina</taxon>
        <taxon>Mucoromycetes</taxon>
        <taxon>Mucorales</taxon>
        <taxon>Cunninghamellaceae</taxon>
        <taxon>Absidia</taxon>
    </lineage>
</organism>
<evidence type="ECO:0000259" key="2">
    <source>
        <dbReference type="PROSITE" id="PS50174"/>
    </source>
</evidence>
<feature type="compositionally biased region" description="Basic residues" evidence="1">
    <location>
        <begin position="133"/>
        <end position="153"/>
    </location>
</feature>
<reference evidence="3" key="1">
    <citation type="submission" date="2016-04" db="EMBL/GenBank/DDBJ databases">
        <authorList>
            <person name="Evans L.H."/>
            <person name="Alamgir A."/>
            <person name="Owens N."/>
            <person name="Weber N.D."/>
            <person name="Virtaneva K."/>
            <person name="Barbian K."/>
            <person name="Babar A."/>
            <person name="Rosenke K."/>
        </authorList>
    </citation>
    <scope>NUCLEOTIDE SEQUENCE [LARGE SCALE GENOMIC DNA]</scope>
    <source>
        <strain evidence="3">CBS 101.48</strain>
    </source>
</reference>
<keyword evidence="4" id="KW-1185">Reference proteome</keyword>
<evidence type="ECO:0000313" key="4">
    <source>
        <dbReference type="Proteomes" id="UP000078561"/>
    </source>
</evidence>
<dbReference type="PANTHER" id="PTHR23149">
    <property type="entry name" value="G PATCH DOMAIN CONTAINING PROTEIN"/>
    <property type="match status" value="1"/>
</dbReference>
<dbReference type="AlphaFoldDB" id="A0A163J6N5"/>
<gene>
    <name evidence="3" type="primary">ABSGL_02980.1 scaffold 4097</name>
</gene>
<dbReference type="GO" id="GO:0010521">
    <property type="term" value="F:telomerase inhibitor activity"/>
    <property type="evidence" value="ECO:0007669"/>
    <property type="project" value="TreeGrafter"/>
</dbReference>